<dbReference type="InterPro" id="IPR008274">
    <property type="entry name" value="AldOxase/xan_DH_MoCoBD1"/>
</dbReference>
<dbReference type="Pfam" id="PF20256">
    <property type="entry name" value="MoCoBD_2"/>
    <property type="match status" value="2"/>
</dbReference>
<evidence type="ECO:0000256" key="4">
    <source>
        <dbReference type="PROSITE-ProRule" id="PRU00433"/>
    </source>
</evidence>
<protein>
    <submittedName>
        <fullName evidence="6">Aldehyde dehydrogenase</fullName>
    </submittedName>
</protein>
<dbReference type="GO" id="GO:0046872">
    <property type="term" value="F:metal ion binding"/>
    <property type="evidence" value="ECO:0007669"/>
    <property type="project" value="UniProtKB-KW"/>
</dbReference>
<feature type="domain" description="Cytochrome c" evidence="5">
    <location>
        <begin position="944"/>
        <end position="1052"/>
    </location>
</feature>
<dbReference type="InterPro" id="IPR046867">
    <property type="entry name" value="AldOxase/xan_DH_MoCoBD2"/>
</dbReference>
<evidence type="ECO:0000256" key="3">
    <source>
        <dbReference type="ARBA" id="ARBA00023004"/>
    </source>
</evidence>
<sequence length="1211" mass="131930">MNTSNSLSQTRAEFLAKNQGLFVVKESNPPLSPAQKADDIKKPTELEIYIAIESDGKVTAFNGHVDLGTGIRTALAQIVAEELDLEVSQVKMVLGDTERAPNQGATIASATLQITAIPLRHAAATARQHLLICAAQHLEIAPDKLICLNGVIFSKKDPNISISYGDLVSRDKVVLQIDEHAPLKPVNDYKIVGKSASRTDIPAKATGELTYVHDVRVPGMLHGRVIRPPYSGRDSGDFIGRSLLEVERDSIDHIPGIVAIEVIGDFVGVVAEREENAIRAMKELKVHWKPHPDLPDLTDLEFAVKANPSTQRTLLEEGDVELAIANADQRMQRTYVWPYQMHASIGPSCGVADVQSNKVMVWSGTQNPHILRTDLAFLLNIDERMVEVIRYEASGCYGRNCADDVCGDAVLLSRAVKRPVRVQLTREQEHLWEPKGAGQLMEVDGGINADGSPAGYDFTSSYPSNGAPMITLLLTGVVEPIAAALEMGDRTIIPPYHFDHIRVRVNDMAPIVRAAWLRGVSALPNTFAHESYIDELAEAAGEDPVAYRLRYLKDERAAELVKSVAERADWKTKKGHWEEKDKVGSIVKGRGFAYARYVHSKFPGFGAAWAAWVADVEVDTHSGEVSVTRVVVGHDAGLMINPDGVRHQIQGNVLQSTSRALKESVSFNESTVLDKEWGAYPILTFPEIPDVEIVMADKPEEPPQGAGESASVPSAAAIANAIFDATGVRLRQPPFTAEKMRAGLLAKNGESQTPAKKKYGSAKWFALFTTIAGAAVVMSPWRPAITPVQVPSLATYSQATIARGETLFAAGDCTVCHTSEGGAMNAGGRALDTPFGKIYSTNLTPDPETGLGNWSFSAFERAMREGISRDGKHLYPVFPYTAYQNVNNEDMQALYAYIMSRPAVKTTLPKNDLSFPFNIRPLMAGWNTLFKSRTQFKESPEKSEVWNRGAYLVNGLGHCSACHSPRNLMGAEKVGKNFLAGGEVDGWEAPALNALSKAPTPWSENALFDYLRSGHSPEHGPATGPMGPVVEELGKLPDSDIRAMSHYLASIGSQQKMSATEAILANVTVPTPVTTTSAELTQVEPSLATAWKNGLPSQTLPSDGKGMFEGACSACHTTREQDDWFGIRPEMQTNTNVHSNKPNNLIRTILYGVQKPVDSSLGYMPSFADSFNDKQLESLVTYMRAEFAPDKPAWNNLYQTIANIRANPGSH</sequence>
<dbReference type="SUPFAM" id="SSF46626">
    <property type="entry name" value="Cytochrome c"/>
    <property type="match status" value="3"/>
</dbReference>
<keyword evidence="1 4" id="KW-0349">Heme</keyword>
<name>X7E828_9GAMM</name>
<evidence type="ECO:0000313" key="6">
    <source>
        <dbReference type="EMBL" id="ETX12112.1"/>
    </source>
</evidence>
<keyword evidence="3 4" id="KW-0408">Iron</keyword>
<keyword evidence="7" id="KW-1185">Reference proteome</keyword>
<dbReference type="Pfam" id="PF02738">
    <property type="entry name" value="MoCoBD_1"/>
    <property type="match status" value="1"/>
</dbReference>
<proteinExistence type="predicted"/>
<dbReference type="GO" id="GO:0009055">
    <property type="term" value="F:electron transfer activity"/>
    <property type="evidence" value="ECO:0007669"/>
    <property type="project" value="InterPro"/>
</dbReference>
<dbReference type="GO" id="GO:0016491">
    <property type="term" value="F:oxidoreductase activity"/>
    <property type="evidence" value="ECO:0007669"/>
    <property type="project" value="InterPro"/>
</dbReference>
<dbReference type="InterPro" id="IPR000674">
    <property type="entry name" value="Ald_Oxase/Xan_DH_a/b"/>
</dbReference>
<dbReference type="EMBL" id="JAMB01000001">
    <property type="protein sequence ID" value="ETX12112.1"/>
    <property type="molecule type" value="Genomic_DNA"/>
</dbReference>
<dbReference type="STRING" id="1122207.MUS1_00440"/>
<evidence type="ECO:0000313" key="7">
    <source>
        <dbReference type="Proteomes" id="UP000054058"/>
    </source>
</evidence>
<keyword evidence="2 4" id="KW-0479">Metal-binding</keyword>
<dbReference type="SMART" id="SM01008">
    <property type="entry name" value="Ald_Xan_dh_C"/>
    <property type="match status" value="1"/>
</dbReference>
<dbReference type="SUPFAM" id="SSF54665">
    <property type="entry name" value="CO dehydrogenase molybdoprotein N-domain-like"/>
    <property type="match status" value="1"/>
</dbReference>
<evidence type="ECO:0000259" key="5">
    <source>
        <dbReference type="PROSITE" id="PS51007"/>
    </source>
</evidence>
<accession>X7E828</accession>
<dbReference type="eggNOG" id="COG2010">
    <property type="taxonomic scope" value="Bacteria"/>
</dbReference>
<dbReference type="InterPro" id="IPR036909">
    <property type="entry name" value="Cyt_c-like_dom_sf"/>
</dbReference>
<dbReference type="Pfam" id="PF13442">
    <property type="entry name" value="Cytochrome_CBB3"/>
    <property type="match status" value="1"/>
</dbReference>
<dbReference type="InterPro" id="IPR036856">
    <property type="entry name" value="Ald_Oxase/Xan_DH_a/b_sf"/>
</dbReference>
<gene>
    <name evidence="6" type="ORF">MUS1_00440</name>
</gene>
<reference evidence="6 7" key="1">
    <citation type="submission" date="2014-01" db="EMBL/GenBank/DDBJ databases">
        <title>Marinomonas ushuaiensis DSM 15871 Genome Sequencing.</title>
        <authorList>
            <person name="Lai Q."/>
            <person name="Shao Z.S."/>
        </authorList>
    </citation>
    <scope>NUCLEOTIDE SEQUENCE [LARGE SCALE GENOMIC DNA]</scope>
    <source>
        <strain evidence="6 7">DSM 15871</strain>
    </source>
</reference>
<dbReference type="SUPFAM" id="SSF56003">
    <property type="entry name" value="Molybdenum cofactor-binding domain"/>
    <property type="match status" value="2"/>
</dbReference>
<dbReference type="PATRIC" id="fig|1122207.3.peg.93"/>
<dbReference type="InterPro" id="IPR037165">
    <property type="entry name" value="AldOxase/xan_DH_Mopterin-bd_sf"/>
</dbReference>
<dbReference type="Gene3D" id="1.10.760.10">
    <property type="entry name" value="Cytochrome c-like domain"/>
    <property type="match status" value="3"/>
</dbReference>
<comment type="caution">
    <text evidence="6">The sequence shown here is derived from an EMBL/GenBank/DDBJ whole genome shotgun (WGS) entry which is preliminary data.</text>
</comment>
<dbReference type="Gene3D" id="3.30.365.10">
    <property type="entry name" value="Aldehyde oxidase/xanthine dehydrogenase, molybdopterin binding domain"/>
    <property type="match status" value="4"/>
</dbReference>
<dbReference type="Proteomes" id="UP000054058">
    <property type="component" value="Unassembled WGS sequence"/>
</dbReference>
<feature type="domain" description="Cytochrome c" evidence="5">
    <location>
        <begin position="1099"/>
        <end position="1187"/>
    </location>
</feature>
<dbReference type="PANTHER" id="PTHR47495">
    <property type="entry name" value="ALDEHYDE DEHYDROGENASE"/>
    <property type="match status" value="1"/>
</dbReference>
<organism evidence="6 7">
    <name type="scientific">Marinomonas ushuaiensis DSM 15871</name>
    <dbReference type="NCBI Taxonomy" id="1122207"/>
    <lineage>
        <taxon>Bacteria</taxon>
        <taxon>Pseudomonadati</taxon>
        <taxon>Pseudomonadota</taxon>
        <taxon>Gammaproteobacteria</taxon>
        <taxon>Oceanospirillales</taxon>
        <taxon>Oceanospirillaceae</taxon>
        <taxon>Marinomonas</taxon>
    </lineage>
</organism>
<dbReference type="AlphaFoldDB" id="X7E828"/>
<dbReference type="PROSITE" id="PS51007">
    <property type="entry name" value="CYTC"/>
    <property type="match status" value="3"/>
</dbReference>
<dbReference type="Pfam" id="PF00034">
    <property type="entry name" value="Cytochrom_C"/>
    <property type="match status" value="2"/>
</dbReference>
<evidence type="ECO:0000256" key="2">
    <source>
        <dbReference type="ARBA" id="ARBA00022723"/>
    </source>
</evidence>
<dbReference type="Gene3D" id="3.90.1170.50">
    <property type="entry name" value="Aldehyde oxidase/xanthine dehydrogenase, a/b hammerhead"/>
    <property type="match status" value="1"/>
</dbReference>
<feature type="domain" description="Cytochrome c" evidence="5">
    <location>
        <begin position="799"/>
        <end position="902"/>
    </location>
</feature>
<evidence type="ECO:0000256" key="1">
    <source>
        <dbReference type="ARBA" id="ARBA00022617"/>
    </source>
</evidence>
<dbReference type="eggNOG" id="COG1529">
    <property type="taxonomic scope" value="Bacteria"/>
</dbReference>
<dbReference type="GO" id="GO:0020037">
    <property type="term" value="F:heme binding"/>
    <property type="evidence" value="ECO:0007669"/>
    <property type="project" value="InterPro"/>
</dbReference>
<dbReference type="InterPro" id="IPR009056">
    <property type="entry name" value="Cyt_c-like_dom"/>
</dbReference>
<dbReference type="PANTHER" id="PTHR47495:SF1">
    <property type="entry name" value="BLL3820 PROTEIN"/>
    <property type="match status" value="1"/>
</dbReference>
<dbReference type="InterPro" id="IPR052516">
    <property type="entry name" value="N-heterocyclic_Hydroxylase"/>
</dbReference>